<keyword evidence="32" id="KW-1185">Reference proteome</keyword>
<keyword evidence="11 27" id="KW-0560">Oxidoreductase</keyword>
<dbReference type="Gene3D" id="1.20.140.10">
    <property type="entry name" value="Butyryl-CoA Dehydrogenase, subunit A, domain 3"/>
    <property type="match status" value="1"/>
</dbReference>
<keyword evidence="9 27" id="KW-0274">FAD</keyword>
<organism evidence="31 32">
    <name type="scientific">Mycolicibacterium hippocampi</name>
    <dbReference type="NCBI Taxonomy" id="659824"/>
    <lineage>
        <taxon>Bacteria</taxon>
        <taxon>Bacillati</taxon>
        <taxon>Actinomycetota</taxon>
        <taxon>Actinomycetes</taxon>
        <taxon>Mycobacteriales</taxon>
        <taxon>Mycobacteriaceae</taxon>
        <taxon>Mycolicibacterium</taxon>
    </lineage>
</organism>
<evidence type="ECO:0000313" key="32">
    <source>
        <dbReference type="Proteomes" id="UP000465304"/>
    </source>
</evidence>
<evidence type="ECO:0000256" key="16">
    <source>
        <dbReference type="ARBA" id="ARBA00050315"/>
    </source>
</evidence>
<keyword evidence="8 27" id="KW-0285">Flavoprotein</keyword>
<dbReference type="SUPFAM" id="SSF47203">
    <property type="entry name" value="Acyl-CoA dehydrogenase C-terminal domain-like"/>
    <property type="match status" value="1"/>
</dbReference>
<evidence type="ECO:0000256" key="27">
    <source>
        <dbReference type="RuleBase" id="RU362125"/>
    </source>
</evidence>
<evidence type="ECO:0000256" key="21">
    <source>
        <dbReference type="ARBA" id="ARBA00052387"/>
    </source>
</evidence>
<evidence type="ECO:0000256" key="23">
    <source>
        <dbReference type="ARBA" id="ARBA00069359"/>
    </source>
</evidence>
<evidence type="ECO:0000256" key="20">
    <source>
        <dbReference type="ARBA" id="ARBA00050877"/>
    </source>
</evidence>
<gene>
    <name evidence="31" type="primary">fadE5</name>
    <name evidence="31" type="ORF">MHIP_13300</name>
</gene>
<dbReference type="InterPro" id="IPR025878">
    <property type="entry name" value="Acyl-CoA_dh-like_C_dom"/>
</dbReference>
<comment type="caution">
    <text evidence="31">The sequence shown here is derived from an EMBL/GenBank/DDBJ whole genome shotgun (WGS) entry which is preliminary data.</text>
</comment>
<comment type="catalytic activity">
    <reaction evidence="14">
        <text>hexanoyl-CoA + oxidized [electron-transfer flavoprotein] + H(+) = (2E)-hexenoyl-CoA + reduced [electron-transfer flavoprotein]</text>
        <dbReference type="Rhea" id="RHEA:43464"/>
        <dbReference type="Rhea" id="RHEA-COMP:10685"/>
        <dbReference type="Rhea" id="RHEA-COMP:10686"/>
        <dbReference type="ChEBI" id="CHEBI:15378"/>
        <dbReference type="ChEBI" id="CHEBI:57692"/>
        <dbReference type="ChEBI" id="CHEBI:58307"/>
        <dbReference type="ChEBI" id="CHEBI:62077"/>
        <dbReference type="ChEBI" id="CHEBI:62620"/>
    </reaction>
</comment>
<sequence length="611" mass="66248">MGHYKSNVRDQVFNLFEVLGVDKAFGQGEYADLDTDTVVEMLGEMAKLAEGPVAESFAEGDRNPPVFDPQTHSVKLPEAFKKSVRAVTDGGWDKLTIGEELGGMPMPSALSWALQEHILGANPAVYMYAMGAGFAGIFHNLGTEEQKKWAVLAAERGWGSTMVLTEPDAGSDVGAGRTKAVQQPDGTWHIDGVKRFITSADSDDLFENIMHLVLARPEGAGPGTKGLSLFFVPKFLFDPETGEPGERNGVFVTNVEHKMGLKISTTCELSLGQHGVPAKGWLVGEVHDGIAQMFDVIEQARMMVGTKAIATLSTGYLNALEYAKERVQGADLTQMTDKTAPRVTITHHPDVRRSLMTQKAYAEGLRALYLFTATHQDAAVAKELHGIEPELAVKVNDLLLPIVKGVGSEQAYAKLTESLQTFGGSGFLQDYPIEQYIRDAKIDSLYEGTTAIQAQDFFFRKIVRDKGVALAHVAGQIEQFVKAEAGNGRLKAERALLATALEDVQGMTATLTGYLMASQEDPQSIYKVGLGSVRFLMSVGDLVIGWLLQQQAAVAIEKLDAGATGDDRAFYEGKVAVASFFAKNFLPLLTSTRSIVDNLDNEVMELDEAAF</sequence>
<comment type="catalytic activity">
    <reaction evidence="16">
        <text>a short-chain 2,3-saturated fatty acyl-CoA + oxidized [electron-transfer flavoprotein] + H(+) = a short-chain (2E)-enoyl-CoA + reduced [electron-transfer flavoprotein]</text>
        <dbReference type="Rhea" id="RHEA:47196"/>
        <dbReference type="Rhea" id="RHEA-COMP:10685"/>
        <dbReference type="Rhea" id="RHEA-COMP:10686"/>
        <dbReference type="ChEBI" id="CHEBI:15378"/>
        <dbReference type="ChEBI" id="CHEBI:57692"/>
        <dbReference type="ChEBI" id="CHEBI:58307"/>
        <dbReference type="ChEBI" id="CHEBI:87487"/>
        <dbReference type="ChEBI" id="CHEBI:87488"/>
        <dbReference type="EC" id="1.3.8.1"/>
    </reaction>
</comment>
<comment type="subunit">
    <text evidence="4">Homodimer.</text>
</comment>
<proteinExistence type="inferred from homology"/>
<dbReference type="FunFam" id="2.40.110.20:FF:000001">
    <property type="entry name" value="Acyl-CoA dehydrogenase AidB"/>
    <property type="match status" value="1"/>
</dbReference>
<dbReference type="GO" id="GO:0006631">
    <property type="term" value="P:fatty acid metabolic process"/>
    <property type="evidence" value="ECO:0007669"/>
    <property type="project" value="UniProtKB-KW"/>
</dbReference>
<dbReference type="Proteomes" id="UP000465304">
    <property type="component" value="Unassembled WGS sequence"/>
</dbReference>
<evidence type="ECO:0000256" key="15">
    <source>
        <dbReference type="ARBA" id="ARBA00049247"/>
    </source>
</evidence>
<dbReference type="PANTHER" id="PTHR42803:SF1">
    <property type="entry name" value="BROAD-SPECIFICITY LINEAR ACYL-COA DEHYDROGENASE FADE5"/>
    <property type="match status" value="1"/>
</dbReference>
<name>A0A7I9ZJH7_9MYCO</name>
<evidence type="ECO:0000256" key="9">
    <source>
        <dbReference type="ARBA" id="ARBA00022827"/>
    </source>
</evidence>
<keyword evidence="10" id="KW-0276">Fatty acid metabolism</keyword>
<dbReference type="InterPro" id="IPR009100">
    <property type="entry name" value="AcylCoA_DH/oxidase_NM_dom_sf"/>
</dbReference>
<evidence type="ECO:0000256" key="18">
    <source>
        <dbReference type="ARBA" id="ARBA00050695"/>
    </source>
</evidence>
<evidence type="ECO:0000256" key="17">
    <source>
        <dbReference type="ARBA" id="ARBA00050336"/>
    </source>
</evidence>
<dbReference type="Gene3D" id="2.40.110.20">
    <property type="match status" value="1"/>
</dbReference>
<evidence type="ECO:0000256" key="11">
    <source>
        <dbReference type="ARBA" id="ARBA00023002"/>
    </source>
</evidence>
<comment type="similarity">
    <text evidence="3 27">Belongs to the acyl-CoA dehydrogenase family.</text>
</comment>
<dbReference type="EMBL" id="BLLB01000002">
    <property type="protein sequence ID" value="GFH00847.1"/>
    <property type="molecule type" value="Genomic_DNA"/>
</dbReference>
<comment type="pathway">
    <text evidence="2">Lipid metabolism; fatty acid metabolism.</text>
</comment>
<keyword evidence="12" id="KW-0443">Lipid metabolism</keyword>
<dbReference type="EC" id="1.3.8.7" evidence="5"/>
<comment type="catalytic activity">
    <reaction evidence="20">
        <text>octadecanoyl-CoA + oxidized [electron-transfer flavoprotein] + H(+) = (2E)-octadecenoyl-CoA + reduced [electron-transfer flavoprotein]</text>
        <dbReference type="Rhea" id="RHEA:47240"/>
        <dbReference type="Rhea" id="RHEA-COMP:10685"/>
        <dbReference type="Rhea" id="RHEA-COMP:10686"/>
        <dbReference type="ChEBI" id="CHEBI:15378"/>
        <dbReference type="ChEBI" id="CHEBI:57394"/>
        <dbReference type="ChEBI" id="CHEBI:57692"/>
        <dbReference type="ChEBI" id="CHEBI:58307"/>
        <dbReference type="ChEBI" id="CHEBI:71412"/>
    </reaction>
</comment>
<evidence type="ECO:0000256" key="19">
    <source>
        <dbReference type="ARBA" id="ARBA00050703"/>
    </source>
</evidence>
<comment type="catalytic activity">
    <reaction evidence="13">
        <text>a medium-chain 2,3-saturated fatty acyl-CoA + oxidized [electron-transfer flavoprotein] + H(+) = a medium-chain (2E)-enoyl-CoA + reduced [electron-transfer flavoprotein]</text>
        <dbReference type="Rhea" id="RHEA:14477"/>
        <dbReference type="Rhea" id="RHEA-COMP:10685"/>
        <dbReference type="Rhea" id="RHEA-COMP:10686"/>
        <dbReference type="ChEBI" id="CHEBI:15378"/>
        <dbReference type="ChEBI" id="CHEBI:57692"/>
        <dbReference type="ChEBI" id="CHEBI:58307"/>
        <dbReference type="ChEBI" id="CHEBI:83723"/>
        <dbReference type="ChEBI" id="CHEBI:83726"/>
        <dbReference type="EC" id="1.3.8.7"/>
    </reaction>
</comment>
<comment type="catalytic activity">
    <reaction evidence="21">
        <text>oxidized [electron-transfer flavoprotein] + hexadecanoyl-CoA + H(+) = (2E)-hexadecenoyl-CoA + reduced [electron-transfer flavoprotein]</text>
        <dbReference type="Rhea" id="RHEA:43448"/>
        <dbReference type="Rhea" id="RHEA-COMP:10685"/>
        <dbReference type="Rhea" id="RHEA-COMP:10686"/>
        <dbReference type="ChEBI" id="CHEBI:15378"/>
        <dbReference type="ChEBI" id="CHEBI:57379"/>
        <dbReference type="ChEBI" id="CHEBI:57692"/>
        <dbReference type="ChEBI" id="CHEBI:58307"/>
        <dbReference type="ChEBI" id="CHEBI:61526"/>
    </reaction>
</comment>
<dbReference type="Pfam" id="PF00441">
    <property type="entry name" value="Acyl-CoA_dh_1"/>
    <property type="match status" value="1"/>
</dbReference>
<dbReference type="FunFam" id="1.20.140.10:FF:000016">
    <property type="entry name" value="Acyl-CoA dehydrogenase FadE5"/>
    <property type="match status" value="1"/>
</dbReference>
<evidence type="ECO:0000256" key="5">
    <source>
        <dbReference type="ARBA" id="ARBA00012033"/>
    </source>
</evidence>
<dbReference type="InterPro" id="IPR052166">
    <property type="entry name" value="Diverse_Acyl-CoA_DH"/>
</dbReference>
<comment type="function">
    <text evidence="22">Acyl-CoA dehydrogenase that exhibits broad specificity for linear acyl-CoA substrates, with a preference for long-chain substrates.</text>
</comment>
<evidence type="ECO:0000256" key="6">
    <source>
        <dbReference type="ARBA" id="ARBA00012040"/>
    </source>
</evidence>
<comment type="catalytic activity">
    <reaction evidence="18">
        <text>butanoyl-CoA + oxidized [electron-transfer flavoprotein] + H(+) = (2E)-butenoyl-CoA + reduced [electron-transfer flavoprotein]</text>
        <dbReference type="Rhea" id="RHEA:24004"/>
        <dbReference type="Rhea" id="RHEA-COMP:10685"/>
        <dbReference type="Rhea" id="RHEA-COMP:10686"/>
        <dbReference type="ChEBI" id="CHEBI:15378"/>
        <dbReference type="ChEBI" id="CHEBI:57332"/>
        <dbReference type="ChEBI" id="CHEBI:57371"/>
        <dbReference type="ChEBI" id="CHEBI:57692"/>
        <dbReference type="ChEBI" id="CHEBI:58307"/>
    </reaction>
</comment>
<dbReference type="GO" id="GO:0005886">
    <property type="term" value="C:plasma membrane"/>
    <property type="evidence" value="ECO:0007669"/>
    <property type="project" value="TreeGrafter"/>
</dbReference>
<evidence type="ECO:0000256" key="13">
    <source>
        <dbReference type="ARBA" id="ARBA00047882"/>
    </source>
</evidence>
<evidence type="ECO:0000256" key="26">
    <source>
        <dbReference type="ARBA" id="ARBA00077336"/>
    </source>
</evidence>
<dbReference type="InterPro" id="IPR006091">
    <property type="entry name" value="Acyl-CoA_Oxase/DH_mid-dom"/>
</dbReference>
<evidence type="ECO:0000256" key="7">
    <source>
        <dbReference type="ARBA" id="ARBA00012046"/>
    </source>
</evidence>
<evidence type="ECO:0000256" key="24">
    <source>
        <dbReference type="ARBA" id="ARBA00075470"/>
    </source>
</evidence>
<evidence type="ECO:0000256" key="3">
    <source>
        <dbReference type="ARBA" id="ARBA00009347"/>
    </source>
</evidence>
<dbReference type="PANTHER" id="PTHR42803">
    <property type="entry name" value="ACYL-COA DEHYDROGENASE"/>
    <property type="match status" value="1"/>
</dbReference>
<evidence type="ECO:0000259" key="28">
    <source>
        <dbReference type="Pfam" id="PF00441"/>
    </source>
</evidence>
<dbReference type="AlphaFoldDB" id="A0A7I9ZJH7"/>
<evidence type="ECO:0000256" key="22">
    <source>
        <dbReference type="ARBA" id="ARBA00054301"/>
    </source>
</evidence>
<evidence type="ECO:0000256" key="2">
    <source>
        <dbReference type="ARBA" id="ARBA00004872"/>
    </source>
</evidence>
<reference evidence="31 32" key="1">
    <citation type="journal article" date="2019" name="Emerg. Microbes Infect.">
        <title>Comprehensive subspecies identification of 175 nontuberculous mycobacteria species based on 7547 genomic profiles.</title>
        <authorList>
            <person name="Matsumoto Y."/>
            <person name="Kinjo T."/>
            <person name="Motooka D."/>
            <person name="Nabeya D."/>
            <person name="Jung N."/>
            <person name="Uechi K."/>
            <person name="Horii T."/>
            <person name="Iida T."/>
            <person name="Fujita J."/>
            <person name="Nakamura S."/>
        </authorList>
    </citation>
    <scope>NUCLEOTIDE SEQUENCE [LARGE SCALE GENOMIC DNA]</scope>
    <source>
        <strain evidence="31 32">JCM 30996</strain>
    </source>
</reference>
<dbReference type="SUPFAM" id="SSF56645">
    <property type="entry name" value="Acyl-CoA dehydrogenase NM domain-like"/>
    <property type="match status" value="1"/>
</dbReference>
<dbReference type="EC" id="1.3.8.8" evidence="6"/>
<dbReference type="GO" id="GO:0004466">
    <property type="term" value="F:long-chain fatty acyl-CoA dehydrogenase activity"/>
    <property type="evidence" value="ECO:0007669"/>
    <property type="project" value="UniProtKB-EC"/>
</dbReference>
<comment type="catalytic activity">
    <reaction evidence="15">
        <text>a long-chain 2,3-saturated fatty acyl-CoA + oxidized [electron-transfer flavoprotein] + H(+) = a long-chain (2E)-enoyl-CoA + reduced [electron-transfer flavoprotein]</text>
        <dbReference type="Rhea" id="RHEA:17721"/>
        <dbReference type="Rhea" id="RHEA-COMP:10685"/>
        <dbReference type="Rhea" id="RHEA-COMP:10686"/>
        <dbReference type="ChEBI" id="CHEBI:15378"/>
        <dbReference type="ChEBI" id="CHEBI:57692"/>
        <dbReference type="ChEBI" id="CHEBI:58307"/>
        <dbReference type="ChEBI" id="CHEBI:83721"/>
        <dbReference type="ChEBI" id="CHEBI:83727"/>
        <dbReference type="EC" id="1.3.8.8"/>
    </reaction>
</comment>
<dbReference type="InterPro" id="IPR036250">
    <property type="entry name" value="AcylCo_DH-like_C"/>
</dbReference>
<comment type="catalytic activity">
    <reaction evidence="17">
        <text>dodecanoyl-CoA + oxidized [electron-transfer flavoprotein] + H(+) = (2E)-dodecenoyl-CoA + reduced [electron-transfer flavoprotein]</text>
        <dbReference type="Rhea" id="RHEA:47296"/>
        <dbReference type="Rhea" id="RHEA-COMP:10685"/>
        <dbReference type="Rhea" id="RHEA-COMP:10686"/>
        <dbReference type="ChEBI" id="CHEBI:15378"/>
        <dbReference type="ChEBI" id="CHEBI:57330"/>
        <dbReference type="ChEBI" id="CHEBI:57375"/>
        <dbReference type="ChEBI" id="CHEBI:57692"/>
        <dbReference type="ChEBI" id="CHEBI:58307"/>
    </reaction>
</comment>
<comment type="cofactor">
    <cofactor evidence="1 27">
        <name>FAD</name>
        <dbReference type="ChEBI" id="CHEBI:57692"/>
    </cofactor>
</comment>
<evidence type="ECO:0000256" key="8">
    <source>
        <dbReference type="ARBA" id="ARBA00022630"/>
    </source>
</evidence>
<evidence type="ECO:0000256" key="4">
    <source>
        <dbReference type="ARBA" id="ARBA00011738"/>
    </source>
</evidence>
<feature type="domain" description="Acyl-CoA dehydrogenase/oxidase C-terminal" evidence="28">
    <location>
        <begin position="288"/>
        <end position="454"/>
    </location>
</feature>
<evidence type="ECO:0000256" key="14">
    <source>
        <dbReference type="ARBA" id="ARBA00048375"/>
    </source>
</evidence>
<dbReference type="Pfam" id="PF12806">
    <property type="entry name" value="Acyl-CoA_dh_C"/>
    <property type="match status" value="1"/>
</dbReference>
<evidence type="ECO:0000256" key="25">
    <source>
        <dbReference type="ARBA" id="ARBA00077090"/>
    </source>
</evidence>
<dbReference type="RefSeq" id="WP_163887734.1">
    <property type="nucleotide sequence ID" value="NZ_BLLB01000002.1"/>
</dbReference>
<evidence type="ECO:0000313" key="31">
    <source>
        <dbReference type="EMBL" id="GFH00847.1"/>
    </source>
</evidence>
<evidence type="ECO:0000259" key="30">
    <source>
        <dbReference type="Pfam" id="PF12806"/>
    </source>
</evidence>
<dbReference type="Pfam" id="PF02770">
    <property type="entry name" value="Acyl-CoA_dh_M"/>
    <property type="match status" value="1"/>
</dbReference>
<feature type="domain" description="Acetyl-CoA dehydrogenase-like C-terminal" evidence="30">
    <location>
        <begin position="474"/>
        <end position="607"/>
    </location>
</feature>
<evidence type="ECO:0000256" key="12">
    <source>
        <dbReference type="ARBA" id="ARBA00023098"/>
    </source>
</evidence>
<dbReference type="EC" id="1.3.8.1" evidence="7"/>
<accession>A0A7I9ZJH7</accession>
<dbReference type="GO" id="GO:0070991">
    <property type="term" value="F:medium-chain fatty acyl-CoA dehydrogenase activity"/>
    <property type="evidence" value="ECO:0007669"/>
    <property type="project" value="UniProtKB-EC"/>
</dbReference>
<comment type="catalytic activity">
    <reaction evidence="19">
        <text>decanoyl-CoA + oxidized [electron-transfer flavoprotein] + H(+) = (2E)-decenoyl-CoA + reduced [electron-transfer flavoprotein]</text>
        <dbReference type="Rhea" id="RHEA:48176"/>
        <dbReference type="Rhea" id="RHEA-COMP:10685"/>
        <dbReference type="Rhea" id="RHEA-COMP:10686"/>
        <dbReference type="ChEBI" id="CHEBI:15378"/>
        <dbReference type="ChEBI" id="CHEBI:57692"/>
        <dbReference type="ChEBI" id="CHEBI:58307"/>
        <dbReference type="ChEBI" id="CHEBI:61406"/>
        <dbReference type="ChEBI" id="CHEBI:61430"/>
    </reaction>
</comment>
<protein>
    <recommendedName>
        <fullName evidence="23">Broad-specificity linear acyl-CoA dehydrogenase FadE5</fullName>
        <ecNumber evidence="7">1.3.8.1</ecNumber>
        <ecNumber evidence="5">1.3.8.7</ecNumber>
        <ecNumber evidence="6">1.3.8.8</ecNumber>
    </recommendedName>
    <alternativeName>
        <fullName evidence="25">Long-chain-acyl-CoA dehydrogenase</fullName>
    </alternativeName>
    <alternativeName>
        <fullName evidence="26">Medium-chain-acyl-CoA dehydrogenase</fullName>
    </alternativeName>
    <alternativeName>
        <fullName evidence="24">Short-chain-acyl-CoA dehydrogenase</fullName>
    </alternativeName>
</protein>
<evidence type="ECO:0000256" key="10">
    <source>
        <dbReference type="ARBA" id="ARBA00022832"/>
    </source>
</evidence>
<feature type="domain" description="Acyl-CoA oxidase/dehydrogenase middle" evidence="29">
    <location>
        <begin position="162"/>
        <end position="271"/>
    </location>
</feature>
<evidence type="ECO:0000259" key="29">
    <source>
        <dbReference type="Pfam" id="PF02770"/>
    </source>
</evidence>
<dbReference type="GO" id="GO:0016937">
    <property type="term" value="F:short-chain fatty acyl-CoA dehydrogenase activity"/>
    <property type="evidence" value="ECO:0007669"/>
    <property type="project" value="UniProtKB-EC"/>
</dbReference>
<dbReference type="InterPro" id="IPR009075">
    <property type="entry name" value="AcylCo_DH/oxidase_C"/>
</dbReference>
<evidence type="ECO:0000256" key="1">
    <source>
        <dbReference type="ARBA" id="ARBA00001974"/>
    </source>
</evidence>